<feature type="compositionally biased region" description="Low complexity" evidence="1">
    <location>
        <begin position="48"/>
        <end position="62"/>
    </location>
</feature>
<proteinExistence type="predicted"/>
<name>A0A2A2KWH2_9BILA</name>
<dbReference type="AlphaFoldDB" id="A0A2A2KWH2"/>
<gene>
    <name evidence="3" type="ORF">WR25_19226</name>
</gene>
<evidence type="ECO:0000259" key="2">
    <source>
        <dbReference type="Pfam" id="PF07289"/>
    </source>
</evidence>
<dbReference type="Pfam" id="PF07289">
    <property type="entry name" value="BBL5"/>
    <property type="match status" value="1"/>
</dbReference>
<keyword evidence="4" id="KW-1185">Reference proteome</keyword>
<dbReference type="OrthoDB" id="10261999at2759"/>
<protein>
    <recommendedName>
        <fullName evidence="2">BBSome complex member BBS5 PH domain-containing protein</fullName>
    </recommendedName>
</protein>
<evidence type="ECO:0000313" key="3">
    <source>
        <dbReference type="EMBL" id="PAV78278.1"/>
    </source>
</evidence>
<evidence type="ECO:0000313" key="4">
    <source>
        <dbReference type="Proteomes" id="UP000218231"/>
    </source>
</evidence>
<feature type="region of interest" description="Disordered" evidence="1">
    <location>
        <begin position="48"/>
        <end position="73"/>
    </location>
</feature>
<reference evidence="3 4" key="1">
    <citation type="journal article" date="2017" name="Curr. Biol.">
        <title>Genome architecture and evolution of a unichromosomal asexual nematode.</title>
        <authorList>
            <person name="Fradin H."/>
            <person name="Zegar C."/>
            <person name="Gutwein M."/>
            <person name="Lucas J."/>
            <person name="Kovtun M."/>
            <person name="Corcoran D."/>
            <person name="Baugh L.R."/>
            <person name="Kiontke K."/>
            <person name="Gunsalus K."/>
            <person name="Fitch D.H."/>
            <person name="Piano F."/>
        </authorList>
    </citation>
    <scope>NUCLEOTIDE SEQUENCE [LARGE SCALE GENOMIC DNA]</scope>
    <source>
        <strain evidence="3">PF1309</strain>
    </source>
</reference>
<sequence length="102" mass="11093">MHILSPLQPLSPLFVCVCHFVVDSIDYPLPSCRPTVVEQRRAYFDGDSGSAASGAAGAANGDELGEGQPQRKQPVFSDQLGLLIEPLREGFTIDDLWNVHVE</sequence>
<dbReference type="EMBL" id="LIAE01007586">
    <property type="protein sequence ID" value="PAV78278.1"/>
    <property type="molecule type" value="Genomic_DNA"/>
</dbReference>
<organism evidence="3 4">
    <name type="scientific">Diploscapter pachys</name>
    <dbReference type="NCBI Taxonomy" id="2018661"/>
    <lineage>
        <taxon>Eukaryota</taxon>
        <taxon>Metazoa</taxon>
        <taxon>Ecdysozoa</taxon>
        <taxon>Nematoda</taxon>
        <taxon>Chromadorea</taxon>
        <taxon>Rhabditida</taxon>
        <taxon>Rhabditina</taxon>
        <taxon>Rhabditomorpha</taxon>
        <taxon>Rhabditoidea</taxon>
        <taxon>Rhabditidae</taxon>
        <taxon>Diploscapter</taxon>
    </lineage>
</organism>
<feature type="domain" description="BBSome complex member BBS5 PH" evidence="2">
    <location>
        <begin position="66"/>
        <end position="99"/>
    </location>
</feature>
<evidence type="ECO:0000256" key="1">
    <source>
        <dbReference type="SAM" id="MobiDB-lite"/>
    </source>
</evidence>
<accession>A0A2A2KWH2</accession>
<dbReference type="InterPro" id="IPR014003">
    <property type="entry name" value="BBS5_PH"/>
</dbReference>
<dbReference type="Proteomes" id="UP000218231">
    <property type="component" value="Unassembled WGS sequence"/>
</dbReference>
<comment type="caution">
    <text evidence="3">The sequence shown here is derived from an EMBL/GenBank/DDBJ whole genome shotgun (WGS) entry which is preliminary data.</text>
</comment>